<reference evidence="4 5" key="1">
    <citation type="submission" date="2016-10" db="EMBL/GenBank/DDBJ databases">
        <authorList>
            <person name="de Groot N.N."/>
        </authorList>
    </citation>
    <scope>NUCLEOTIDE SEQUENCE [LARGE SCALE GENOMIC DNA]</scope>
    <source>
        <strain evidence="4 5">DSM 6793</strain>
    </source>
</reference>
<dbReference type="SUPFAM" id="SSF55729">
    <property type="entry name" value="Acyl-CoA N-acyltransferases (Nat)"/>
    <property type="match status" value="1"/>
</dbReference>
<keyword evidence="1 4" id="KW-0808">Transferase</keyword>
<sequence>MNTTITLRNATTSDLPVILSITNDAILHSTAHYAYEPQTLAVQTQWFEDKLAQNWPVIVAEADGKAVGFGTYGSFRVREGYRFTVEHSVYLQDDFQGRGIGQMLLLELVRLAKTQGFHTMIGVIDAANTGSCAFHARNGFEQVGHLRQVGYKFGQWLDLVLMQKML</sequence>
<evidence type="ECO:0000256" key="1">
    <source>
        <dbReference type="ARBA" id="ARBA00022679"/>
    </source>
</evidence>
<dbReference type="InterPro" id="IPR000182">
    <property type="entry name" value="GNAT_dom"/>
</dbReference>
<proteinExistence type="predicted"/>
<dbReference type="PROSITE" id="PS51186">
    <property type="entry name" value="GNAT"/>
    <property type="match status" value="1"/>
</dbReference>
<name>A0A1I1N3B8_9BACT</name>
<dbReference type="STRING" id="927664.SAMN05421780_11256"/>
<dbReference type="RefSeq" id="WP_177199985.1">
    <property type="nucleotide sequence ID" value="NZ_FOLE01000012.1"/>
</dbReference>
<dbReference type="AlphaFoldDB" id="A0A1I1N3B8"/>
<dbReference type="EMBL" id="FOLE01000012">
    <property type="protein sequence ID" value="SFC92117.1"/>
    <property type="molecule type" value="Genomic_DNA"/>
</dbReference>
<dbReference type="InterPro" id="IPR016181">
    <property type="entry name" value="Acyl_CoA_acyltransferase"/>
</dbReference>
<accession>A0A1I1N3B8</accession>
<evidence type="ECO:0000313" key="5">
    <source>
        <dbReference type="Proteomes" id="UP000199514"/>
    </source>
</evidence>
<gene>
    <name evidence="4" type="ORF">SAMN05421780_11256</name>
</gene>
<keyword evidence="2" id="KW-0012">Acyltransferase</keyword>
<evidence type="ECO:0000256" key="2">
    <source>
        <dbReference type="ARBA" id="ARBA00023315"/>
    </source>
</evidence>
<keyword evidence="5" id="KW-1185">Reference proteome</keyword>
<organism evidence="4 5">
    <name type="scientific">Flexibacter flexilis DSM 6793</name>
    <dbReference type="NCBI Taxonomy" id="927664"/>
    <lineage>
        <taxon>Bacteria</taxon>
        <taxon>Pseudomonadati</taxon>
        <taxon>Bacteroidota</taxon>
        <taxon>Cytophagia</taxon>
        <taxon>Cytophagales</taxon>
        <taxon>Flexibacteraceae</taxon>
        <taxon>Flexibacter</taxon>
    </lineage>
</organism>
<dbReference type="PANTHER" id="PTHR43072">
    <property type="entry name" value="N-ACETYLTRANSFERASE"/>
    <property type="match status" value="1"/>
</dbReference>
<dbReference type="Proteomes" id="UP000199514">
    <property type="component" value="Unassembled WGS sequence"/>
</dbReference>
<feature type="domain" description="N-acetyltransferase" evidence="3">
    <location>
        <begin position="5"/>
        <end position="166"/>
    </location>
</feature>
<evidence type="ECO:0000313" key="4">
    <source>
        <dbReference type="EMBL" id="SFC92117.1"/>
    </source>
</evidence>
<evidence type="ECO:0000259" key="3">
    <source>
        <dbReference type="PROSITE" id="PS51186"/>
    </source>
</evidence>
<dbReference type="Pfam" id="PF00583">
    <property type="entry name" value="Acetyltransf_1"/>
    <property type="match status" value="1"/>
</dbReference>
<dbReference type="PANTHER" id="PTHR43072:SF23">
    <property type="entry name" value="UPF0039 PROTEIN C11D3.02C"/>
    <property type="match status" value="1"/>
</dbReference>
<dbReference type="GO" id="GO:0016747">
    <property type="term" value="F:acyltransferase activity, transferring groups other than amino-acyl groups"/>
    <property type="evidence" value="ECO:0007669"/>
    <property type="project" value="InterPro"/>
</dbReference>
<dbReference type="CDD" id="cd04301">
    <property type="entry name" value="NAT_SF"/>
    <property type="match status" value="1"/>
</dbReference>
<dbReference type="Gene3D" id="3.40.630.30">
    <property type="match status" value="1"/>
</dbReference>
<protein>
    <submittedName>
        <fullName evidence="4">Phosphinothricin acetyltransferase</fullName>
    </submittedName>
</protein>